<evidence type="ECO:0000313" key="2">
    <source>
        <dbReference type="Proteomes" id="UP000606889"/>
    </source>
</evidence>
<keyword evidence="2" id="KW-1185">Reference proteome</keyword>
<dbReference type="Proteomes" id="UP000606889">
    <property type="component" value="Unassembled WGS sequence"/>
</dbReference>
<organism evidence="1 2">
    <name type="scientific">Christensenella tenuis</name>
    <dbReference type="NCBI Taxonomy" id="2763033"/>
    <lineage>
        <taxon>Bacteria</taxon>
        <taxon>Bacillati</taxon>
        <taxon>Bacillota</taxon>
        <taxon>Clostridia</taxon>
        <taxon>Christensenellales</taxon>
        <taxon>Christensenellaceae</taxon>
        <taxon>Christensenella</taxon>
    </lineage>
</organism>
<dbReference type="RefSeq" id="WP_186856373.1">
    <property type="nucleotide sequence ID" value="NZ_JACOON010000001.1"/>
</dbReference>
<dbReference type="EMBL" id="JACOON010000001">
    <property type="protein sequence ID" value="MBC5646836.1"/>
    <property type="molecule type" value="Genomic_DNA"/>
</dbReference>
<protein>
    <submittedName>
        <fullName evidence="1">Uncharacterized protein</fullName>
    </submittedName>
</protein>
<evidence type="ECO:0000313" key="1">
    <source>
        <dbReference type="EMBL" id="MBC5646836.1"/>
    </source>
</evidence>
<reference evidence="1 2" key="1">
    <citation type="submission" date="2020-08" db="EMBL/GenBank/DDBJ databases">
        <title>Genome public.</title>
        <authorList>
            <person name="Liu C."/>
            <person name="Sun Q."/>
        </authorList>
    </citation>
    <scope>NUCLEOTIDE SEQUENCE [LARGE SCALE GENOMIC DNA]</scope>
    <source>
        <strain evidence="1 2">NSJ-35</strain>
    </source>
</reference>
<gene>
    <name evidence="1" type="ORF">H8S18_00555</name>
</gene>
<accession>A0ABR7EBV3</accession>
<name>A0ABR7EBV3_9FIRM</name>
<sequence>MGWYNQVTELAFCNGPADFNSFCEALMEALQKSFMEEGIEIAHLKILCSSGKEYCKEALTTTKGTIIYTGGINEKYKEARLNVNIRALVVPERLSALIEPVLEKMAAKEFVWETAKSRRLTALKKHPILM</sequence>
<comment type="caution">
    <text evidence="1">The sequence shown here is derived from an EMBL/GenBank/DDBJ whole genome shotgun (WGS) entry which is preliminary data.</text>
</comment>
<proteinExistence type="predicted"/>